<dbReference type="Proteomes" id="UP000808914">
    <property type="component" value="Unassembled WGS sequence"/>
</dbReference>
<keyword evidence="1" id="KW-0472">Membrane</keyword>
<name>A0ABS2PYP2_9BACL</name>
<dbReference type="Pfam" id="PF12669">
    <property type="entry name" value="FeoB_associated"/>
    <property type="match status" value="1"/>
</dbReference>
<dbReference type="RefSeq" id="WP_205003071.1">
    <property type="nucleotide sequence ID" value="NZ_JAFBER010000006.1"/>
</dbReference>
<accession>A0ABS2PYP2</accession>
<dbReference type="EMBL" id="JAFBER010000006">
    <property type="protein sequence ID" value="MBM7645137.1"/>
    <property type="molecule type" value="Genomic_DNA"/>
</dbReference>
<comment type="caution">
    <text evidence="2">The sequence shown here is derived from an EMBL/GenBank/DDBJ whole genome shotgun (WGS) entry which is preliminary data.</text>
</comment>
<keyword evidence="3" id="KW-1185">Reference proteome</keyword>
<reference evidence="2 3" key="1">
    <citation type="submission" date="2021-01" db="EMBL/GenBank/DDBJ databases">
        <title>Genomic Encyclopedia of Type Strains, Phase IV (KMG-IV): sequencing the most valuable type-strain genomes for metagenomic binning, comparative biology and taxonomic classification.</title>
        <authorList>
            <person name="Goeker M."/>
        </authorList>
    </citation>
    <scope>NUCLEOTIDE SEQUENCE [LARGE SCALE GENOMIC DNA]</scope>
    <source>
        <strain evidence="2 3">DSM 28236</strain>
    </source>
</reference>
<organism evidence="2 3">
    <name type="scientific">Scopulibacillus daqui</name>
    <dbReference type="NCBI Taxonomy" id="1469162"/>
    <lineage>
        <taxon>Bacteria</taxon>
        <taxon>Bacillati</taxon>
        <taxon>Bacillota</taxon>
        <taxon>Bacilli</taxon>
        <taxon>Bacillales</taxon>
        <taxon>Sporolactobacillaceae</taxon>
        <taxon>Scopulibacillus</taxon>
    </lineage>
</organism>
<evidence type="ECO:0000313" key="2">
    <source>
        <dbReference type="EMBL" id="MBM7645137.1"/>
    </source>
</evidence>
<evidence type="ECO:0000256" key="1">
    <source>
        <dbReference type="SAM" id="Phobius"/>
    </source>
</evidence>
<proteinExistence type="predicted"/>
<evidence type="ECO:0000313" key="3">
    <source>
        <dbReference type="Proteomes" id="UP000808914"/>
    </source>
</evidence>
<keyword evidence="1" id="KW-1133">Transmembrane helix</keyword>
<keyword evidence="1" id="KW-0812">Transmembrane</keyword>
<feature type="transmembrane region" description="Helical" evidence="1">
    <location>
        <begin position="6"/>
        <end position="23"/>
    </location>
</feature>
<gene>
    <name evidence="2" type="ORF">JOD45_001348</name>
</gene>
<sequence>MMISIIIGVLIFGYAALTLIRFVKKSRQGQCASCSMKKSCQSGCSSVSKEEREALIQTMKEKAAHHS</sequence>
<protein>
    <submittedName>
        <fullName evidence="2">Radical SAM protein with 4Fe4S-binding SPASM domain</fullName>
    </submittedName>
</protein>